<dbReference type="PANTHER" id="PTHR37826">
    <property type="entry name" value="FLOTILLIN BAND_7_5 DOMAIN PROTEIN"/>
    <property type="match status" value="1"/>
</dbReference>
<dbReference type="Pfam" id="PF13421">
    <property type="entry name" value="Band_7_1"/>
    <property type="match status" value="1"/>
</dbReference>
<dbReference type="AlphaFoldDB" id="A0A0K1EJ74"/>
<reference evidence="4 5" key="1">
    <citation type="submission" date="2015-07" db="EMBL/GenBank/DDBJ databases">
        <title>Genome analysis of myxobacterium Chondromyces crocatus Cm c5 reveals a high potential for natural compound synthesis and the genetic basis for the loss of fruiting body formation.</title>
        <authorList>
            <person name="Zaburannyi N."/>
            <person name="Bunk B."/>
            <person name="Maier J."/>
            <person name="Overmann J."/>
            <person name="Mueller R."/>
        </authorList>
    </citation>
    <scope>NUCLEOTIDE SEQUENCE [LARGE SCALE GENOMIC DNA]</scope>
    <source>
        <strain evidence="4 5">Cm c5</strain>
    </source>
</reference>
<dbReference type="InterPro" id="IPR018649">
    <property type="entry name" value="SHOCT"/>
</dbReference>
<evidence type="ECO:0000256" key="1">
    <source>
        <dbReference type="SAM" id="MobiDB-lite"/>
    </source>
</evidence>
<dbReference type="STRING" id="52.CMC5_048780"/>
<organism evidence="4 5">
    <name type="scientific">Chondromyces crocatus</name>
    <dbReference type="NCBI Taxonomy" id="52"/>
    <lineage>
        <taxon>Bacteria</taxon>
        <taxon>Pseudomonadati</taxon>
        <taxon>Myxococcota</taxon>
        <taxon>Polyangia</taxon>
        <taxon>Polyangiales</taxon>
        <taxon>Polyangiaceae</taxon>
        <taxon>Chondromyces</taxon>
    </lineage>
</organism>
<dbReference type="PANTHER" id="PTHR37826:SF2">
    <property type="entry name" value="ZINC-RIBBON DOMAIN-CONTAINING PROTEIN"/>
    <property type="match status" value="1"/>
</dbReference>
<sequence length="413" mass="44265">MGILDFVKSGVREMMIARPDALKHLIVYKHPDQNIPFWSQLTVDSDECALFFKDGRYVGHLPPGRHTLQSQNIPFLNNLVNKFTGGDVFIAEVFFVKTQPVRGLPFGGPLESMEDPILYEFVTPRIFGEFSLVVVDPVRFVIGYHGQAAGANDNDVILSWIKGKFFMSVKTVIAQTCAQQQKSLLNLGGMSMELAARIVQSAPNLEEIGVRVLEIGNFNINFAAEDQKLLREANKSRGEARRGVGIAADQARAKQFELDQKFGQDARYTQMAGGWNQYAAGQAMLGAGEGMAKGGGDAGVAGLGAQMAVGVGMAHMMNPAHQQGYGHQGYPGAPPQGAPPGYPGAPPGYPGAPQGYPGAPQGYPGAPQPAAAAGAGGAQTVEQRLQRLAELKSKGLISEEDFQARKAKILEEI</sequence>
<name>A0A0K1EJ74_CHOCO</name>
<evidence type="ECO:0000259" key="3">
    <source>
        <dbReference type="Pfam" id="PF13421"/>
    </source>
</evidence>
<dbReference type="Proteomes" id="UP000067626">
    <property type="component" value="Chromosome"/>
</dbReference>
<feature type="compositionally biased region" description="Pro residues" evidence="1">
    <location>
        <begin position="332"/>
        <end position="350"/>
    </location>
</feature>
<proteinExistence type="predicted"/>
<accession>A0A0K1EJ74</accession>
<dbReference type="Pfam" id="PF09851">
    <property type="entry name" value="SHOCT"/>
    <property type="match status" value="1"/>
</dbReference>
<dbReference type="EMBL" id="CP012159">
    <property type="protein sequence ID" value="AKT40722.1"/>
    <property type="molecule type" value="Genomic_DNA"/>
</dbReference>
<feature type="domain" description="SHOCT" evidence="2">
    <location>
        <begin position="384"/>
        <end position="410"/>
    </location>
</feature>
<evidence type="ECO:0000259" key="2">
    <source>
        <dbReference type="Pfam" id="PF09851"/>
    </source>
</evidence>
<evidence type="ECO:0000313" key="4">
    <source>
        <dbReference type="EMBL" id="AKT40722.1"/>
    </source>
</evidence>
<gene>
    <name evidence="4" type="ORF">CMC5_048780</name>
</gene>
<keyword evidence="5" id="KW-1185">Reference proteome</keyword>
<dbReference type="InterPro" id="IPR033880">
    <property type="entry name" value="SPFH_YdjI"/>
</dbReference>
<feature type="region of interest" description="Disordered" evidence="1">
    <location>
        <begin position="324"/>
        <end position="378"/>
    </location>
</feature>
<dbReference type="CDD" id="cd03408">
    <property type="entry name" value="SPFH_like_u1"/>
    <property type="match status" value="1"/>
</dbReference>
<protein>
    <recommendedName>
        <fullName evidence="6">Antifreeze protein, type I</fullName>
    </recommendedName>
</protein>
<dbReference type="PATRIC" id="fig|52.7.peg.5391"/>
<feature type="domain" description="SPFH" evidence="3">
    <location>
        <begin position="30"/>
        <end position="232"/>
    </location>
</feature>
<feature type="compositionally biased region" description="Low complexity" evidence="1">
    <location>
        <begin position="351"/>
        <end position="373"/>
    </location>
</feature>
<dbReference type="OrthoDB" id="9764015at2"/>
<evidence type="ECO:0000313" key="5">
    <source>
        <dbReference type="Proteomes" id="UP000067626"/>
    </source>
</evidence>
<dbReference type="KEGG" id="ccro:CMC5_048780"/>
<evidence type="ECO:0008006" key="6">
    <source>
        <dbReference type="Google" id="ProtNLM"/>
    </source>
</evidence>
<dbReference type="RefSeq" id="WP_050432614.1">
    <property type="nucleotide sequence ID" value="NZ_CP012159.1"/>
</dbReference>